<dbReference type="AlphaFoldDB" id="A0A6C0LSW1"/>
<feature type="transmembrane region" description="Helical" evidence="1">
    <location>
        <begin position="84"/>
        <end position="102"/>
    </location>
</feature>
<feature type="transmembrane region" description="Helical" evidence="1">
    <location>
        <begin position="5"/>
        <end position="22"/>
    </location>
</feature>
<keyword evidence="1" id="KW-0812">Transmembrane</keyword>
<feature type="transmembrane region" description="Helical" evidence="1">
    <location>
        <begin position="34"/>
        <end position="63"/>
    </location>
</feature>
<organism evidence="2">
    <name type="scientific">viral metagenome</name>
    <dbReference type="NCBI Taxonomy" id="1070528"/>
    <lineage>
        <taxon>unclassified sequences</taxon>
        <taxon>metagenomes</taxon>
        <taxon>organismal metagenomes</taxon>
    </lineage>
</organism>
<evidence type="ECO:0000313" key="2">
    <source>
        <dbReference type="EMBL" id="QHU32644.1"/>
    </source>
</evidence>
<protein>
    <submittedName>
        <fullName evidence="2">Uncharacterized protein</fullName>
    </submittedName>
</protein>
<feature type="transmembrane region" description="Helical" evidence="1">
    <location>
        <begin position="114"/>
        <end position="130"/>
    </location>
</feature>
<sequence>MEPTITRLIFIIILMFILRYIVLEYTPLVIINGYFSIFICFFILSFLFTKNILFSVLIGLFTINMRVLHRSVKDKSTLNNYNSFSNCFIFLFGLLLLSVILINYRHFNKHVEKYYSHVLFLLVSSNLYFLRSSPNDDKLMCYP</sequence>
<evidence type="ECO:0000256" key="1">
    <source>
        <dbReference type="SAM" id="Phobius"/>
    </source>
</evidence>
<proteinExistence type="predicted"/>
<name>A0A6C0LSW1_9ZZZZ</name>
<reference evidence="2" key="1">
    <citation type="journal article" date="2020" name="Nature">
        <title>Giant virus diversity and host interactions through global metagenomics.</title>
        <authorList>
            <person name="Schulz F."/>
            <person name="Roux S."/>
            <person name="Paez-Espino D."/>
            <person name="Jungbluth S."/>
            <person name="Walsh D.A."/>
            <person name="Denef V.J."/>
            <person name="McMahon K.D."/>
            <person name="Konstantinidis K.T."/>
            <person name="Eloe-Fadrosh E.A."/>
            <person name="Kyrpides N.C."/>
            <person name="Woyke T."/>
        </authorList>
    </citation>
    <scope>NUCLEOTIDE SEQUENCE</scope>
    <source>
        <strain evidence="2">GVMAG-M-3300027969-2</strain>
    </source>
</reference>
<dbReference type="EMBL" id="MN740540">
    <property type="protein sequence ID" value="QHU32644.1"/>
    <property type="molecule type" value="Genomic_DNA"/>
</dbReference>
<accession>A0A6C0LSW1</accession>
<keyword evidence="1" id="KW-1133">Transmembrane helix</keyword>
<keyword evidence="1" id="KW-0472">Membrane</keyword>